<geneLocation type="plasmid" evidence="2">
    <name>pJ349-116</name>
</geneLocation>
<feature type="compositionally biased region" description="Low complexity" evidence="1">
    <location>
        <begin position="55"/>
        <end position="64"/>
    </location>
</feature>
<feature type="compositionally biased region" description="Basic and acidic residues" evidence="1">
    <location>
        <begin position="83"/>
        <end position="111"/>
    </location>
</feature>
<protein>
    <recommendedName>
        <fullName evidence="3">DUF2188 domain-containing protein</fullName>
    </recommendedName>
</protein>
<name>I3W1M0_9MICC</name>
<evidence type="ECO:0008006" key="3">
    <source>
        <dbReference type="Google" id="ProtNLM"/>
    </source>
</evidence>
<dbReference type="InterPro" id="IPR018691">
    <property type="entry name" value="DUF2188"/>
</dbReference>
<dbReference type="AlphaFoldDB" id="I3W1M0"/>
<sequence length="111" mass="11519">MPSKSSGTSGSKQSGSKAGAAKPATKPSAKPANNVRHVVPDKKAGDWKVSEPKKAAPTAAAPTQKKAEVLAKQQVKSAGGGEVRIHSRDGKIRDSDTVKPGNESKIKDKKH</sequence>
<dbReference type="RefSeq" id="WP_015062461.1">
    <property type="nucleotide sequence ID" value="NC_019339.1"/>
</dbReference>
<evidence type="ECO:0000313" key="2">
    <source>
        <dbReference type="EMBL" id="AFK89497.1"/>
    </source>
</evidence>
<feature type="compositionally biased region" description="Low complexity" evidence="1">
    <location>
        <begin position="1"/>
        <end position="32"/>
    </location>
</feature>
<dbReference type="EMBL" id="JQ418530">
    <property type="protein sequence ID" value="AFK89497.1"/>
    <property type="molecule type" value="Genomic_DNA"/>
</dbReference>
<reference evidence="2" key="1">
    <citation type="submission" date="2012-01" db="EMBL/GenBank/DDBJ databases">
        <authorList>
            <person name="Summers A.O."/>
            <person name="Wireman J."/>
            <person name="Sale K."/>
        </authorList>
    </citation>
    <scope>NUCLEOTIDE SEQUENCE</scope>
    <source>
        <strain evidence="2">J3-49</strain>
        <plasmid evidence="2">pJ349-116</plasmid>
    </source>
</reference>
<evidence type="ECO:0000256" key="1">
    <source>
        <dbReference type="SAM" id="MobiDB-lite"/>
    </source>
</evidence>
<keyword evidence="2" id="KW-0614">Plasmid</keyword>
<proteinExistence type="predicted"/>
<feature type="region of interest" description="Disordered" evidence="1">
    <location>
        <begin position="1"/>
        <end position="111"/>
    </location>
</feature>
<organism evidence="2">
    <name type="scientific">Arthrobacter sp. J3.49</name>
    <dbReference type="NCBI Taxonomy" id="347213"/>
    <lineage>
        <taxon>Bacteria</taxon>
        <taxon>Bacillati</taxon>
        <taxon>Actinomycetota</taxon>
        <taxon>Actinomycetes</taxon>
        <taxon>Micrococcales</taxon>
        <taxon>Micrococcaceae</taxon>
        <taxon>Arthrobacter</taxon>
    </lineage>
</organism>
<dbReference type="Pfam" id="PF09954">
    <property type="entry name" value="DUF2188"/>
    <property type="match status" value="1"/>
</dbReference>
<accession>I3W1M0</accession>
<feature type="compositionally biased region" description="Basic and acidic residues" evidence="1">
    <location>
        <begin position="38"/>
        <end position="54"/>
    </location>
</feature>